<feature type="transmembrane region" description="Helical" evidence="6">
    <location>
        <begin position="325"/>
        <end position="349"/>
    </location>
</feature>
<dbReference type="InterPro" id="IPR029044">
    <property type="entry name" value="Nucleotide-diphossugar_trans"/>
</dbReference>
<dbReference type="Gene3D" id="3.90.550.10">
    <property type="entry name" value="Spore Coat Polysaccharide Biosynthesis Protein SpsA, Chain A"/>
    <property type="match status" value="1"/>
</dbReference>
<dbReference type="KEGG" id="osu:NT6N_05360"/>
<comment type="subcellular location">
    <subcellularLocation>
        <location evidence="1">Cell membrane</location>
    </subcellularLocation>
</comment>
<accession>A0AAT9FHM5</accession>
<evidence type="ECO:0000259" key="7">
    <source>
        <dbReference type="Pfam" id="PF00535"/>
    </source>
</evidence>
<dbReference type="EMBL" id="AP026866">
    <property type="protein sequence ID" value="BDS05496.1"/>
    <property type="molecule type" value="Genomic_DNA"/>
</dbReference>
<keyword evidence="2" id="KW-1003">Cell membrane</keyword>
<keyword evidence="4" id="KW-0808">Transferase</keyword>
<dbReference type="Pfam" id="PF00535">
    <property type="entry name" value="Glycos_transf_2"/>
    <property type="match status" value="1"/>
</dbReference>
<dbReference type="SUPFAM" id="SSF53448">
    <property type="entry name" value="Nucleotide-diphospho-sugar transferases"/>
    <property type="match status" value="1"/>
</dbReference>
<evidence type="ECO:0000256" key="6">
    <source>
        <dbReference type="SAM" id="Phobius"/>
    </source>
</evidence>
<name>A0AAT9FHM5_9BACT</name>
<organism evidence="8">
    <name type="scientific">Oceaniferula spumae</name>
    <dbReference type="NCBI Taxonomy" id="2979115"/>
    <lineage>
        <taxon>Bacteria</taxon>
        <taxon>Pseudomonadati</taxon>
        <taxon>Verrucomicrobiota</taxon>
        <taxon>Verrucomicrobiia</taxon>
        <taxon>Verrucomicrobiales</taxon>
        <taxon>Verrucomicrobiaceae</taxon>
        <taxon>Oceaniferula</taxon>
    </lineage>
</organism>
<dbReference type="PANTHER" id="PTHR43646">
    <property type="entry name" value="GLYCOSYLTRANSFERASE"/>
    <property type="match status" value="1"/>
</dbReference>
<gene>
    <name evidence="8" type="ORF">NT6N_05360</name>
</gene>
<keyword evidence="6" id="KW-1133">Transmembrane helix</keyword>
<feature type="domain" description="Glycosyltransferase 2-like" evidence="7">
    <location>
        <begin position="38"/>
        <end position="200"/>
    </location>
</feature>
<evidence type="ECO:0000256" key="1">
    <source>
        <dbReference type="ARBA" id="ARBA00004236"/>
    </source>
</evidence>
<dbReference type="InterPro" id="IPR001173">
    <property type="entry name" value="Glyco_trans_2-like"/>
</dbReference>
<reference evidence="8" key="1">
    <citation type="submission" date="2024-07" db="EMBL/GenBank/DDBJ databases">
        <title>Complete genome sequence of Verrucomicrobiaceae bacterium NT6N.</title>
        <authorList>
            <person name="Huang C."/>
            <person name="Takami H."/>
            <person name="Hamasaki K."/>
        </authorList>
    </citation>
    <scope>NUCLEOTIDE SEQUENCE</scope>
    <source>
        <strain evidence="8">NT6N</strain>
    </source>
</reference>
<dbReference type="GO" id="GO:0016757">
    <property type="term" value="F:glycosyltransferase activity"/>
    <property type="evidence" value="ECO:0007669"/>
    <property type="project" value="UniProtKB-KW"/>
</dbReference>
<proteinExistence type="predicted"/>
<dbReference type="PANTHER" id="PTHR43646:SF2">
    <property type="entry name" value="GLYCOSYLTRANSFERASE 2-LIKE DOMAIN-CONTAINING PROTEIN"/>
    <property type="match status" value="1"/>
</dbReference>
<evidence type="ECO:0000256" key="4">
    <source>
        <dbReference type="ARBA" id="ARBA00022679"/>
    </source>
</evidence>
<keyword evidence="3" id="KW-0328">Glycosyltransferase</keyword>
<evidence type="ECO:0000256" key="2">
    <source>
        <dbReference type="ARBA" id="ARBA00022475"/>
    </source>
</evidence>
<evidence type="ECO:0000256" key="3">
    <source>
        <dbReference type="ARBA" id="ARBA00022676"/>
    </source>
</evidence>
<keyword evidence="5 6" id="KW-0472">Membrane</keyword>
<evidence type="ECO:0000313" key="8">
    <source>
        <dbReference type="EMBL" id="BDS05496.1"/>
    </source>
</evidence>
<dbReference type="AlphaFoldDB" id="A0AAT9FHM5"/>
<sequence>MLLLIPIISILCAPAIWVIFGRPRYVPILGNAASRPISVIIPARDEEENIHTLLTSLNELSIKAHEVIVVNDGSTDRTAEIARELGAIVLESKPLPTDWKGKPWACQQGAEHATGEWLLFLDADTRLEPDAIAQLRHLTNQENHVFSICPWHTVKRPYEQLSAFFNVLMVVGMNAFGMNQKSSDDTRLVGQCMLIPKSVYQDCDGHAAVKSEILENFHLSKVLRSMGVKRSCYLGKHSITMRMFPGGFTELWRSWKKGFISGAAEVPPATMFWTSVWITGMMTATVALCHFIVTGASPLLLSLSIAAYLIHALQCLIVFKRVGSYSWLGALLFPVALIFYHILFFTAIIDQKRGKQTQWKGREVS</sequence>
<protein>
    <submittedName>
        <fullName evidence="8">4,4'-diaponeurosporenoate glycosyltransferase</fullName>
    </submittedName>
</protein>
<evidence type="ECO:0000256" key="5">
    <source>
        <dbReference type="ARBA" id="ARBA00023136"/>
    </source>
</evidence>
<dbReference type="GO" id="GO:0005886">
    <property type="term" value="C:plasma membrane"/>
    <property type="evidence" value="ECO:0007669"/>
    <property type="project" value="UniProtKB-SubCell"/>
</dbReference>
<keyword evidence="6" id="KW-0812">Transmembrane</keyword>